<evidence type="ECO:0000256" key="2">
    <source>
        <dbReference type="SAM" id="Phobius"/>
    </source>
</evidence>
<evidence type="ECO:0000313" key="4">
    <source>
        <dbReference type="Proteomes" id="UP000475155"/>
    </source>
</evidence>
<proteinExistence type="predicted"/>
<dbReference type="EMBL" id="WHZU01000014">
    <property type="protein sequence ID" value="NEH12149.1"/>
    <property type="molecule type" value="Genomic_DNA"/>
</dbReference>
<keyword evidence="2" id="KW-0812">Transmembrane</keyword>
<accession>A0ABX0CAJ7</accession>
<keyword evidence="2" id="KW-0472">Membrane</keyword>
<dbReference type="InterPro" id="IPR025338">
    <property type="entry name" value="DUF4244"/>
</dbReference>
<sequence>MTAGVDCVRPAKRKDTTMTRSDGTPLHDQDLYGPGIRGRMRAMAKAANTKLCMIDARMRTLTAEPEKGLATAEYAVVMIAATGFAGLLVAILKSGAVKTLLTNLVKQALSV</sequence>
<dbReference type="Pfam" id="PF14029">
    <property type="entry name" value="DUF4244"/>
    <property type="match status" value="1"/>
</dbReference>
<feature type="region of interest" description="Disordered" evidence="1">
    <location>
        <begin position="1"/>
        <end position="30"/>
    </location>
</feature>
<dbReference type="Proteomes" id="UP000475155">
    <property type="component" value="Unassembled WGS sequence"/>
</dbReference>
<name>A0ABX0CAJ7_9BIFI</name>
<keyword evidence="2" id="KW-1133">Transmembrane helix</keyword>
<evidence type="ECO:0000313" key="3">
    <source>
        <dbReference type="EMBL" id="NEH12149.1"/>
    </source>
</evidence>
<comment type="caution">
    <text evidence="3">The sequence shown here is derived from an EMBL/GenBank/DDBJ whole genome shotgun (WGS) entry which is preliminary data.</text>
</comment>
<organism evidence="3 4">
    <name type="scientific">Bifidobacterium saimiriisciurei</name>
    <dbReference type="NCBI Taxonomy" id="2661627"/>
    <lineage>
        <taxon>Bacteria</taxon>
        <taxon>Bacillati</taxon>
        <taxon>Actinomycetota</taxon>
        <taxon>Actinomycetes</taxon>
        <taxon>Bifidobacteriales</taxon>
        <taxon>Bifidobacteriaceae</taxon>
        <taxon>Bifidobacterium</taxon>
    </lineage>
</organism>
<feature type="transmembrane region" description="Helical" evidence="2">
    <location>
        <begin position="74"/>
        <end position="92"/>
    </location>
</feature>
<keyword evidence="4" id="KW-1185">Reference proteome</keyword>
<evidence type="ECO:0000256" key="1">
    <source>
        <dbReference type="SAM" id="MobiDB-lite"/>
    </source>
</evidence>
<protein>
    <submittedName>
        <fullName evidence="3">DUF4244 domain-containing protein</fullName>
    </submittedName>
</protein>
<reference evidence="3 4" key="1">
    <citation type="submission" date="2019-10" db="EMBL/GenBank/DDBJ databases">
        <title>Bifidobacterium from non-human primates.</title>
        <authorList>
            <person name="Modesto M."/>
        </authorList>
    </citation>
    <scope>NUCLEOTIDE SEQUENCE [LARGE SCALE GENOMIC DNA]</scope>
    <source>
        <strain evidence="3 4">SMA1</strain>
    </source>
</reference>
<gene>
    <name evidence="3" type="ORF">GFD18_08625</name>
</gene>